<evidence type="ECO:0000256" key="1">
    <source>
        <dbReference type="ARBA" id="ARBA00023015"/>
    </source>
</evidence>
<comment type="caution">
    <text evidence="5">The sequence shown here is derived from an EMBL/GenBank/DDBJ whole genome shotgun (WGS) entry which is preliminary data.</text>
</comment>
<sequence>MESIELAANAAVTDRAGRLAWLRQRGLAANAEAHLGDIDEALEIVHDARRRYPGTAPLHPFAAAISYAMAQRAGDLVSMRAVLLEALSEREILDDAICFNATLSMLLTTAHLRWDPAWWLEAIEIGRQHRQLVDSVNSFIIGSIDQNLGESYPARLQRHQNLEAAIRGAPPWHLTTLMVAAGHTVWLPGEAQFVNRILADAMPTVGIVSMMTANQAIAARQSGDWAVAVGAAERGIAAASSAGLHYWKAHLQSHLAVTRALLGDAPAATELARDATRWATSRGTRIILDDARHAETILALSRGDYEAGYASLTGLTEDLDRWMMSAYGMTEALDLAESCHHTGRPGDARKIIETAMGIGRQYLSPKSRMLLCAASAVVEEDVRASDRLFREALASDAMLDFPYEAARVRLAYADHLAERGEDTLGAMAQRRRAVELFETLGAVLWAERAREMLGTAPSPEMRKVDPRLEVRLSPQELHVALLAAQGLSNKQIGADLFISARTVGFHLYNAFPKLGISSRAGLRDALLVRGVGTHAAARLT</sequence>
<dbReference type="InterPro" id="IPR000792">
    <property type="entry name" value="Tscrpt_reg_LuxR_C"/>
</dbReference>
<evidence type="ECO:0000256" key="2">
    <source>
        <dbReference type="ARBA" id="ARBA00023125"/>
    </source>
</evidence>
<proteinExistence type="predicted"/>
<evidence type="ECO:0000313" key="5">
    <source>
        <dbReference type="EMBL" id="THG29129.1"/>
    </source>
</evidence>
<keyword evidence="1" id="KW-0805">Transcription regulation</keyword>
<dbReference type="PROSITE" id="PS00622">
    <property type="entry name" value="HTH_LUXR_1"/>
    <property type="match status" value="1"/>
</dbReference>
<keyword evidence="3" id="KW-0804">Transcription</keyword>
<dbReference type="GO" id="GO:0006355">
    <property type="term" value="P:regulation of DNA-templated transcription"/>
    <property type="evidence" value="ECO:0007669"/>
    <property type="project" value="InterPro"/>
</dbReference>
<dbReference type="OrthoDB" id="483at2"/>
<dbReference type="AlphaFoldDB" id="A0A4S4FFZ2"/>
<organism evidence="5 6">
    <name type="scientific">Orlajensenia flava</name>
    <dbReference type="NCBI Taxonomy" id="2565934"/>
    <lineage>
        <taxon>Bacteria</taxon>
        <taxon>Bacillati</taxon>
        <taxon>Actinomycetota</taxon>
        <taxon>Actinomycetes</taxon>
        <taxon>Micrococcales</taxon>
        <taxon>Microbacteriaceae</taxon>
        <taxon>Orlajensenia</taxon>
    </lineage>
</organism>
<dbReference type="PANTHER" id="PTHR44688">
    <property type="entry name" value="DNA-BINDING TRANSCRIPTIONAL ACTIVATOR DEVR_DOSR"/>
    <property type="match status" value="1"/>
</dbReference>
<accession>A0A4S4FFZ2</accession>
<name>A0A4S4FFZ2_9MICO</name>
<dbReference type="PROSITE" id="PS50043">
    <property type="entry name" value="HTH_LUXR_2"/>
    <property type="match status" value="1"/>
</dbReference>
<dbReference type="SMART" id="SM00421">
    <property type="entry name" value="HTH_LUXR"/>
    <property type="match status" value="1"/>
</dbReference>
<dbReference type="PRINTS" id="PR00038">
    <property type="entry name" value="HTHLUXR"/>
</dbReference>
<feature type="domain" description="HTH luxR-type" evidence="4">
    <location>
        <begin position="465"/>
        <end position="530"/>
    </location>
</feature>
<dbReference type="InterPro" id="IPR036388">
    <property type="entry name" value="WH-like_DNA-bd_sf"/>
</dbReference>
<keyword evidence="6" id="KW-1185">Reference proteome</keyword>
<dbReference type="EMBL" id="SSSN01000015">
    <property type="protein sequence ID" value="THG29129.1"/>
    <property type="molecule type" value="Genomic_DNA"/>
</dbReference>
<dbReference type="RefSeq" id="WP_136425518.1">
    <property type="nucleotide sequence ID" value="NZ_SSSN01000015.1"/>
</dbReference>
<evidence type="ECO:0000313" key="6">
    <source>
        <dbReference type="Proteomes" id="UP000307380"/>
    </source>
</evidence>
<dbReference type="PANTHER" id="PTHR44688:SF16">
    <property type="entry name" value="DNA-BINDING TRANSCRIPTIONAL ACTIVATOR DEVR_DOSR"/>
    <property type="match status" value="1"/>
</dbReference>
<evidence type="ECO:0000259" key="4">
    <source>
        <dbReference type="PROSITE" id="PS50043"/>
    </source>
</evidence>
<keyword evidence="2" id="KW-0238">DNA-binding</keyword>
<gene>
    <name evidence="5" type="ORF">E6C70_16075</name>
</gene>
<evidence type="ECO:0000256" key="3">
    <source>
        <dbReference type="ARBA" id="ARBA00023163"/>
    </source>
</evidence>
<dbReference type="CDD" id="cd06170">
    <property type="entry name" value="LuxR_C_like"/>
    <property type="match status" value="1"/>
</dbReference>
<reference evidence="5 6" key="1">
    <citation type="submission" date="2019-04" db="EMBL/GenBank/DDBJ databases">
        <authorList>
            <person name="Jiang L."/>
        </authorList>
    </citation>
    <scope>NUCLEOTIDE SEQUENCE [LARGE SCALE GENOMIC DNA]</scope>
    <source>
        <strain evidence="5 6">YIM 131861</strain>
    </source>
</reference>
<dbReference type="InterPro" id="IPR016032">
    <property type="entry name" value="Sig_transdc_resp-reg_C-effctor"/>
</dbReference>
<dbReference type="GO" id="GO:0003677">
    <property type="term" value="F:DNA binding"/>
    <property type="evidence" value="ECO:0007669"/>
    <property type="project" value="UniProtKB-KW"/>
</dbReference>
<protein>
    <submittedName>
        <fullName evidence="5">Helix-turn-helix transcriptional regulator</fullName>
    </submittedName>
</protein>
<dbReference type="Gene3D" id="1.10.10.10">
    <property type="entry name" value="Winged helix-like DNA-binding domain superfamily/Winged helix DNA-binding domain"/>
    <property type="match status" value="1"/>
</dbReference>
<dbReference type="SUPFAM" id="SSF46894">
    <property type="entry name" value="C-terminal effector domain of the bipartite response regulators"/>
    <property type="match status" value="1"/>
</dbReference>
<dbReference type="Pfam" id="PF00196">
    <property type="entry name" value="GerE"/>
    <property type="match status" value="1"/>
</dbReference>
<dbReference type="Proteomes" id="UP000307380">
    <property type="component" value="Unassembled WGS sequence"/>
</dbReference>